<sequence length="583" mass="62843">MTMTRRFAALMLLLAPAAADGRGAPSFAQETPSSGSRFAASEEARADKILGELRAAEGAVAKELKGHPALLRQEEALLHQAAARAGEARRAFYGEANIEKKSSALLAEERKATSEEGSGSHAAAQAAQGALLGLASGLESVARDDRSVLAHSGEVAKATRRILGDSVTSRRVQALMSRAEGYERSVMSSDEHAAKEARREARRLRNLPGRAASGAVKLHGEATTPEGFRVGSDEDIQNEVNKMMSEAEAMQARKKAFEAVHGLGTFKTPSAMAQATQTRHGSQDGHKLSMSLAKKGAEANQAGSASDLRSGADRHLHEEEARRHRVALRERAEASKSRSEAEQLGLQKRRGQKHRVHGTRDDHAGAQDGAKSYEELSVERRRQARLSIEKAKREHAARQRGQGSAEASAQSRDRRLIQELNAVRRDLVHSLQDGTEVDDGAARTENSLIREAERVLEEARAARQRGLPVALQRGSRAHGASAASAAELASRGAAMAMHASRAAEKEARSEAEILRETRYAEAQIGKLLRAEGAEGVRAEVMKDLEKARQAEKQTIKAQSKEAAHSWRAAQRMAKQARGLAGKA</sequence>
<feature type="compositionally biased region" description="Basic and acidic residues" evidence="1">
    <location>
        <begin position="310"/>
        <end position="341"/>
    </location>
</feature>
<protein>
    <submittedName>
        <fullName evidence="3">Uncharacterized protein</fullName>
    </submittedName>
</protein>
<feature type="region of interest" description="Disordered" evidence="1">
    <location>
        <begin position="293"/>
        <end position="378"/>
    </location>
</feature>
<feature type="compositionally biased region" description="Basic and acidic residues" evidence="1">
    <location>
        <begin position="358"/>
        <end position="378"/>
    </location>
</feature>
<evidence type="ECO:0000256" key="2">
    <source>
        <dbReference type="SAM" id="SignalP"/>
    </source>
</evidence>
<gene>
    <name evidence="3" type="ORF">PCOR1329_LOCUS64858</name>
</gene>
<feature type="region of interest" description="Disordered" evidence="1">
    <location>
        <begin position="390"/>
        <end position="412"/>
    </location>
</feature>
<feature type="compositionally biased region" description="Basic residues" evidence="1">
    <location>
        <begin position="347"/>
        <end position="357"/>
    </location>
</feature>
<organism evidence="3 4">
    <name type="scientific">Prorocentrum cordatum</name>
    <dbReference type="NCBI Taxonomy" id="2364126"/>
    <lineage>
        <taxon>Eukaryota</taxon>
        <taxon>Sar</taxon>
        <taxon>Alveolata</taxon>
        <taxon>Dinophyceae</taxon>
        <taxon>Prorocentrales</taxon>
        <taxon>Prorocentraceae</taxon>
        <taxon>Prorocentrum</taxon>
    </lineage>
</organism>
<name>A0ABN9WC31_9DINO</name>
<feature type="region of interest" description="Disordered" evidence="1">
    <location>
        <begin position="22"/>
        <end position="41"/>
    </location>
</feature>
<feature type="signal peptide" evidence="2">
    <location>
        <begin position="1"/>
        <end position="19"/>
    </location>
</feature>
<evidence type="ECO:0000313" key="4">
    <source>
        <dbReference type="Proteomes" id="UP001189429"/>
    </source>
</evidence>
<proteinExistence type="predicted"/>
<keyword evidence="4" id="KW-1185">Reference proteome</keyword>
<reference evidence="3" key="1">
    <citation type="submission" date="2023-10" db="EMBL/GenBank/DDBJ databases">
        <authorList>
            <person name="Chen Y."/>
            <person name="Shah S."/>
            <person name="Dougan E. K."/>
            <person name="Thang M."/>
            <person name="Chan C."/>
        </authorList>
    </citation>
    <scope>NUCLEOTIDE SEQUENCE [LARGE SCALE GENOMIC DNA]</scope>
</reference>
<accession>A0ABN9WC31</accession>
<feature type="compositionally biased region" description="Polar residues" evidence="1">
    <location>
        <begin position="401"/>
        <end position="410"/>
    </location>
</feature>
<evidence type="ECO:0000256" key="1">
    <source>
        <dbReference type="SAM" id="MobiDB-lite"/>
    </source>
</evidence>
<comment type="caution">
    <text evidence="3">The sequence shown here is derived from an EMBL/GenBank/DDBJ whole genome shotgun (WGS) entry which is preliminary data.</text>
</comment>
<dbReference type="Proteomes" id="UP001189429">
    <property type="component" value="Unassembled WGS sequence"/>
</dbReference>
<feature type="chain" id="PRO_5046297211" evidence="2">
    <location>
        <begin position="20"/>
        <end position="583"/>
    </location>
</feature>
<dbReference type="EMBL" id="CAUYUJ010018282">
    <property type="protein sequence ID" value="CAK0882295.1"/>
    <property type="molecule type" value="Genomic_DNA"/>
</dbReference>
<keyword evidence="2" id="KW-0732">Signal</keyword>
<evidence type="ECO:0000313" key="3">
    <source>
        <dbReference type="EMBL" id="CAK0882295.1"/>
    </source>
</evidence>